<feature type="compositionally biased region" description="Basic and acidic residues" evidence="1">
    <location>
        <begin position="181"/>
        <end position="193"/>
    </location>
</feature>
<name>A0ABR1K7Y6_9PEZI</name>
<sequence length="193" mass="21145">MLVFDVATNPESRTCPLLLHVCVCLNCCAPSPPFPSIRRILPPNQDALSLHCPFNRCAGDGQDGLVGFHYGSSRGAASSVRRSALMRGGWRSSVGGPRATAQAVNTTRLTGRRVVQWSLLERDCDRQAAVGTRGQQGAEGVKARDQQCKPSTHEAANRVRPRCKSCRDRRAQLSARPWRTGHGDREDDDVRRG</sequence>
<evidence type="ECO:0000313" key="2">
    <source>
        <dbReference type="EMBL" id="KAK7509466.1"/>
    </source>
</evidence>
<keyword evidence="3" id="KW-1185">Reference proteome</keyword>
<feature type="region of interest" description="Disordered" evidence="1">
    <location>
        <begin position="129"/>
        <end position="193"/>
    </location>
</feature>
<gene>
    <name evidence="2" type="ORF">IWZ03DRAFT_390345</name>
</gene>
<organism evidence="2 3">
    <name type="scientific">Phyllosticta citriasiana</name>
    <dbReference type="NCBI Taxonomy" id="595635"/>
    <lineage>
        <taxon>Eukaryota</taxon>
        <taxon>Fungi</taxon>
        <taxon>Dikarya</taxon>
        <taxon>Ascomycota</taxon>
        <taxon>Pezizomycotina</taxon>
        <taxon>Dothideomycetes</taxon>
        <taxon>Dothideomycetes incertae sedis</taxon>
        <taxon>Botryosphaeriales</taxon>
        <taxon>Phyllostictaceae</taxon>
        <taxon>Phyllosticta</taxon>
    </lineage>
</organism>
<evidence type="ECO:0000313" key="3">
    <source>
        <dbReference type="Proteomes" id="UP001363622"/>
    </source>
</evidence>
<dbReference type="EMBL" id="JBBPHU010000017">
    <property type="protein sequence ID" value="KAK7509466.1"/>
    <property type="molecule type" value="Genomic_DNA"/>
</dbReference>
<dbReference type="Proteomes" id="UP001363622">
    <property type="component" value="Unassembled WGS sequence"/>
</dbReference>
<reference evidence="2 3" key="1">
    <citation type="submission" date="2024-04" db="EMBL/GenBank/DDBJ databases">
        <title>Phyllosticta paracitricarpa is synonymous to the EU quarantine fungus P. citricarpa based on phylogenomic analyses.</title>
        <authorList>
            <consortium name="Lawrence Berkeley National Laboratory"/>
            <person name="Van Ingen-Buijs V.A."/>
            <person name="Van Westerhoven A.C."/>
            <person name="Haridas S."/>
            <person name="Skiadas P."/>
            <person name="Martin F."/>
            <person name="Groenewald J.Z."/>
            <person name="Crous P.W."/>
            <person name="Seidl M.F."/>
        </authorList>
    </citation>
    <scope>NUCLEOTIDE SEQUENCE [LARGE SCALE GENOMIC DNA]</scope>
    <source>
        <strain evidence="2 3">CBS 123371</strain>
    </source>
</reference>
<feature type="compositionally biased region" description="Basic and acidic residues" evidence="1">
    <location>
        <begin position="141"/>
        <end position="157"/>
    </location>
</feature>
<protein>
    <submittedName>
        <fullName evidence="2">Uncharacterized protein</fullName>
    </submittedName>
</protein>
<accession>A0ABR1K7Y6</accession>
<evidence type="ECO:0000256" key="1">
    <source>
        <dbReference type="SAM" id="MobiDB-lite"/>
    </source>
</evidence>
<proteinExistence type="predicted"/>
<comment type="caution">
    <text evidence="2">The sequence shown here is derived from an EMBL/GenBank/DDBJ whole genome shotgun (WGS) entry which is preliminary data.</text>
</comment>